<keyword evidence="3" id="KW-1185">Reference proteome</keyword>
<dbReference type="Proteomes" id="UP000092024">
    <property type="component" value="Unassembled WGS sequence"/>
</dbReference>
<feature type="chain" id="PRO_5008340168" evidence="1">
    <location>
        <begin position="25"/>
        <end position="270"/>
    </location>
</feature>
<protein>
    <submittedName>
        <fullName evidence="2">Uncharacterized protein</fullName>
    </submittedName>
</protein>
<evidence type="ECO:0000313" key="3">
    <source>
        <dbReference type="Proteomes" id="UP000092024"/>
    </source>
</evidence>
<dbReference type="AlphaFoldDB" id="A0A1A5Y9J8"/>
<sequence length="270" mass="29963">MKVWLVLSLLCAAVWTGFTPTAAAAPFVFSSSVQKAFDSMTQSATSANGAELKQRYAELQKLQQEEVKLDTAISKLHYSNEERDQNLRKAIREIDTGKIGSLESEVSKAKKKYEPLFSLHEAQKKQLSLAKAAKNKTLTSYYQIQTDITKAAVQLAKQDIANKTATHKKAKADASAKMKMLRDMLFPNKGYSSQIKAAKSEASSARKLLTAELKTLNQVIRKGDVQASLSSLNKALNHQRKINDRKTTIQTLENTISDTLRKAEAKLKTL</sequence>
<proteinExistence type="predicted"/>
<feature type="signal peptide" evidence="1">
    <location>
        <begin position="1"/>
        <end position="24"/>
    </location>
</feature>
<name>A0A1A5Y9J8_9BACL</name>
<gene>
    <name evidence="2" type="ORF">A7K91_01345</name>
</gene>
<organism evidence="2 3">
    <name type="scientific">Paenibacillus oryzae</name>
    <dbReference type="NCBI Taxonomy" id="1844972"/>
    <lineage>
        <taxon>Bacteria</taxon>
        <taxon>Bacillati</taxon>
        <taxon>Bacillota</taxon>
        <taxon>Bacilli</taxon>
        <taxon>Bacillales</taxon>
        <taxon>Paenibacillaceae</taxon>
        <taxon>Paenibacillus</taxon>
    </lineage>
</organism>
<comment type="caution">
    <text evidence="2">The sequence shown here is derived from an EMBL/GenBank/DDBJ whole genome shotgun (WGS) entry which is preliminary data.</text>
</comment>
<keyword evidence="1" id="KW-0732">Signal</keyword>
<evidence type="ECO:0000256" key="1">
    <source>
        <dbReference type="SAM" id="SignalP"/>
    </source>
</evidence>
<accession>A0A1A5Y9J8</accession>
<reference evidence="2 3" key="1">
    <citation type="submission" date="2016-05" db="EMBL/GenBank/DDBJ databases">
        <title>Paenibacillus oryzae. sp. nov., isolated from the rice root.</title>
        <authorList>
            <person name="Zhang J."/>
            <person name="Zhang X."/>
        </authorList>
    </citation>
    <scope>NUCLEOTIDE SEQUENCE [LARGE SCALE GENOMIC DNA]</scope>
    <source>
        <strain evidence="2 3">1DrF-4</strain>
    </source>
</reference>
<dbReference type="EMBL" id="LYPA01000080">
    <property type="protein sequence ID" value="OBR62294.1"/>
    <property type="molecule type" value="Genomic_DNA"/>
</dbReference>
<evidence type="ECO:0000313" key="2">
    <source>
        <dbReference type="EMBL" id="OBR62294.1"/>
    </source>
</evidence>